<reference evidence="2 3" key="1">
    <citation type="submission" date="2013-11" db="EMBL/GenBank/DDBJ databases">
        <title>The Genome Sequence of Plasmodium yoelii 17X.</title>
        <authorList>
            <consortium name="The Broad Institute Genomics Platform"/>
            <consortium name="The Broad Institute Genome Sequencing Center for Infectious Disease"/>
            <person name="Neafsey D."/>
            <person name="Adams J."/>
            <person name="Walker B."/>
            <person name="Young S.K."/>
            <person name="Zeng Q."/>
            <person name="Gargeya S."/>
            <person name="Fitzgerald M."/>
            <person name="Haas B."/>
            <person name="Abouelleil A."/>
            <person name="Alvarado L."/>
            <person name="Chapman S.B."/>
            <person name="Gainer-Dewar J."/>
            <person name="Goldberg J."/>
            <person name="Griggs A."/>
            <person name="Gujja S."/>
            <person name="Hansen M."/>
            <person name="Howarth C."/>
            <person name="Imamovic A."/>
            <person name="Ireland A."/>
            <person name="Larimer J."/>
            <person name="McCowan C."/>
            <person name="Murphy C."/>
            <person name="Pearson M."/>
            <person name="Poon T.W."/>
            <person name="Priest M."/>
            <person name="Roberts A."/>
            <person name="Saif S."/>
            <person name="Shea T."/>
            <person name="Sykes S."/>
            <person name="Wortman J."/>
            <person name="Nusbaum C."/>
            <person name="Birren B."/>
        </authorList>
    </citation>
    <scope>NUCLEOTIDE SEQUENCE [LARGE SCALE GENOMIC DNA]</scope>
    <source>
        <strain evidence="2 3">17X</strain>
    </source>
</reference>
<dbReference type="Pfam" id="PF06022">
    <property type="entry name" value="Cir_Bir_Yir"/>
    <property type="match status" value="1"/>
</dbReference>
<proteinExistence type="predicted"/>
<gene>
    <name evidence="2" type="ORF">YYC_02862</name>
</gene>
<organism evidence="2 3">
    <name type="scientific">Plasmodium yoelii 17X</name>
    <dbReference type="NCBI Taxonomy" id="1323249"/>
    <lineage>
        <taxon>Eukaryota</taxon>
        <taxon>Sar</taxon>
        <taxon>Alveolata</taxon>
        <taxon>Apicomplexa</taxon>
        <taxon>Aconoidasida</taxon>
        <taxon>Haemosporida</taxon>
        <taxon>Plasmodiidae</taxon>
        <taxon>Plasmodium</taxon>
        <taxon>Plasmodium (Vinckeia)</taxon>
    </lineage>
</organism>
<dbReference type="Proteomes" id="UP000018538">
    <property type="component" value="Unassembled WGS sequence"/>
</dbReference>
<feature type="transmembrane region" description="Helical" evidence="1">
    <location>
        <begin position="284"/>
        <end position="302"/>
    </location>
</feature>
<feature type="transmembrane region" description="Helical" evidence="1">
    <location>
        <begin position="57"/>
        <end position="78"/>
    </location>
</feature>
<evidence type="ECO:0000313" key="3">
    <source>
        <dbReference type="Proteomes" id="UP000018538"/>
    </source>
</evidence>
<dbReference type="EMBL" id="KI635766">
    <property type="protein sequence ID" value="ETB59344.1"/>
    <property type="molecule type" value="Genomic_DNA"/>
</dbReference>
<keyword evidence="1" id="KW-1133">Transmembrane helix</keyword>
<dbReference type="InterPro" id="IPR006477">
    <property type="entry name" value="Yir_bir_cir"/>
</dbReference>
<dbReference type="NCBIfam" id="TIGR01590">
    <property type="entry name" value="yir-bir-cir_Pla"/>
    <property type="match status" value="1"/>
</dbReference>
<accession>V7PIS7</accession>
<evidence type="ECO:0000313" key="2">
    <source>
        <dbReference type="EMBL" id="ETB59344.1"/>
    </source>
</evidence>
<keyword evidence="3" id="KW-1185">Reference proteome</keyword>
<protein>
    <submittedName>
        <fullName evidence="2">Uncharacterized protein</fullName>
    </submittedName>
</protein>
<keyword evidence="1" id="KW-0812">Transmembrane</keyword>
<sequence>MNLSINYVIHDQTCSGFDTFWNYFSDESNNSGTYHFKDLVFKQYCPDQKCNNDIKKINAGCLWLFNYFFVISGIPFYLDSYKNVVVCIMIWLSYKLNQKNEYGTIKLNNFYSNNIENHTEYTDHKFIGKKFKSYKEIIDTIKEYMDIDISHVSKFYELLKLLCNMITDNKNRNISDFSEHANKFVVEYEKLFNDDNNIDNSSHDKILRVLSNYYNNLEEYITFINIEMKRPTLSTKKTAEKGNVDVSNEIKKDESSSEKGKQDIETITLSPNTGLSDSSLASKLIPVLSIFGAIAIFLGISYKVNNKEFKNYFHYIYANVNTKFIRFLTFYISIRYLDFGNDLKNNI</sequence>
<evidence type="ECO:0000256" key="1">
    <source>
        <dbReference type="SAM" id="Phobius"/>
    </source>
</evidence>
<name>V7PIS7_PLAYE</name>
<dbReference type="AlphaFoldDB" id="V7PIS7"/>
<keyword evidence="1" id="KW-0472">Membrane</keyword>